<organism evidence="2 3">
    <name type="scientific">Rahnella variigena</name>
    <dbReference type="NCBI Taxonomy" id="574964"/>
    <lineage>
        <taxon>Bacteria</taxon>
        <taxon>Pseudomonadati</taxon>
        <taxon>Pseudomonadota</taxon>
        <taxon>Gammaproteobacteria</taxon>
        <taxon>Enterobacterales</taxon>
        <taxon>Yersiniaceae</taxon>
        <taxon>Rahnella</taxon>
    </lineage>
</organism>
<dbReference type="InterPro" id="IPR036388">
    <property type="entry name" value="WH-like_DNA-bd_sf"/>
</dbReference>
<accession>A0ABX9PPP8</accession>
<dbReference type="GeneID" id="302711748"/>
<dbReference type="Proteomes" id="UP000284853">
    <property type="component" value="Unassembled WGS sequence"/>
</dbReference>
<gene>
    <name evidence="2" type="ORF">CKQ54_23385</name>
</gene>
<dbReference type="Gene3D" id="1.10.10.10">
    <property type="entry name" value="Winged helix-like DNA-binding domain superfamily/Winged helix DNA-binding domain"/>
    <property type="match status" value="1"/>
</dbReference>
<dbReference type="EMBL" id="NSDJ01000002">
    <property type="protein sequence ID" value="RKF66339.1"/>
    <property type="molecule type" value="Genomic_DNA"/>
</dbReference>
<dbReference type="RefSeq" id="WP_120163644.1">
    <property type="nucleotide sequence ID" value="NZ_NSDJ01000002.1"/>
</dbReference>
<dbReference type="InterPro" id="IPR030392">
    <property type="entry name" value="S74_ICA"/>
</dbReference>
<keyword evidence="3" id="KW-1185">Reference proteome</keyword>
<dbReference type="Pfam" id="PF13884">
    <property type="entry name" value="Peptidase_S74"/>
    <property type="match status" value="1"/>
</dbReference>
<sequence>MSAGTIALTNNSANVTGTGTAFTADLKAGDFVVAIVGGVTYTLGVKTITSSTALTLVTAYGGPTATGNAWTAVPNATLVGITAQVAADTARAIRGLNLDKANWQQVYSGTGNITVTLPDGSTFTGPSWNYLVTNMATKVGGAVPVNQGGTGATTAAAARSSLGAAPTSAPVITDGATLNGTIAIEGTQLNLRASASGGGWPFFITFMAGQGNNLPYSRIYAENSGDITMATGVNATVKYFQHTASGDLIVPRNIQCTTLIQTSDRDKKDFITPIANALDKINAIDGVTFAWKTDGTPSAGVIAQDLMKVLPEAVGSIFDENDEYGTEEQQVEREVVDDEGNTTTVTETVSVTKLTSKRDESKRSYTVEYNGVIALAVQAIKELSEKVAAMEAYIGPENLTAMSKEPTS</sequence>
<name>A0ABX9PPP8_9GAMM</name>
<evidence type="ECO:0000313" key="2">
    <source>
        <dbReference type="EMBL" id="RKF66339.1"/>
    </source>
</evidence>
<proteinExistence type="predicted"/>
<reference evidence="2 3" key="1">
    <citation type="submission" date="2017-08" db="EMBL/GenBank/DDBJ databases">
        <title>Comparative genomics of bacteria isolated from necrotic lesions of AOD affected trees.</title>
        <authorList>
            <person name="Doonan J."/>
            <person name="Denman S."/>
            <person name="Mcdonald J.E."/>
        </authorList>
    </citation>
    <scope>NUCLEOTIDE SEQUENCE [LARGE SCALE GENOMIC DNA]</scope>
    <source>
        <strain evidence="2 3">CIP 105588</strain>
    </source>
</reference>
<protein>
    <recommendedName>
        <fullName evidence="1">Peptidase S74 domain-containing protein</fullName>
    </recommendedName>
</protein>
<dbReference type="PROSITE" id="PS51688">
    <property type="entry name" value="ICA"/>
    <property type="match status" value="1"/>
</dbReference>
<comment type="caution">
    <text evidence="2">The sequence shown here is derived from an EMBL/GenBank/DDBJ whole genome shotgun (WGS) entry which is preliminary data.</text>
</comment>
<evidence type="ECO:0000259" key="1">
    <source>
        <dbReference type="PROSITE" id="PS51688"/>
    </source>
</evidence>
<feature type="domain" description="Peptidase S74" evidence="1">
    <location>
        <begin position="263"/>
        <end position="394"/>
    </location>
</feature>
<evidence type="ECO:0000313" key="3">
    <source>
        <dbReference type="Proteomes" id="UP000284853"/>
    </source>
</evidence>